<reference evidence="1 2" key="1">
    <citation type="submission" date="2019-04" db="EMBL/GenBank/DDBJ databases">
        <authorList>
            <consortium name="DOE Joint Genome Institute"/>
            <person name="Mondo S."/>
            <person name="Kjaerbolling I."/>
            <person name="Vesth T."/>
            <person name="Frisvad J.C."/>
            <person name="Nybo J.L."/>
            <person name="Theobald S."/>
            <person name="Kildgaard S."/>
            <person name="Isbrandt T."/>
            <person name="Kuo A."/>
            <person name="Sato A."/>
            <person name="Lyhne E.K."/>
            <person name="Kogle M.E."/>
            <person name="Wiebenga A."/>
            <person name="Kun R.S."/>
            <person name="Lubbers R.J."/>
            <person name="Makela M.R."/>
            <person name="Barry K."/>
            <person name="Chovatia M."/>
            <person name="Clum A."/>
            <person name="Daum C."/>
            <person name="Haridas S."/>
            <person name="He G."/>
            <person name="LaButti K."/>
            <person name="Lipzen A."/>
            <person name="Riley R."/>
            <person name="Salamov A."/>
            <person name="Simmons B.A."/>
            <person name="Magnuson J.K."/>
            <person name="Henrissat B."/>
            <person name="Mortensen U.H."/>
            <person name="Larsen T.O."/>
            <person name="Devries R.P."/>
            <person name="Grigoriev I.V."/>
            <person name="Machida M."/>
            <person name="Baker S.E."/>
            <person name="Andersen M.R."/>
            <person name="Cantor M.N."/>
            <person name="Hua S.X."/>
        </authorList>
    </citation>
    <scope>NUCLEOTIDE SEQUENCE [LARGE SCALE GENOMIC DNA]</scope>
    <source>
        <strain evidence="1 2">CBS 117616</strain>
    </source>
</reference>
<organism evidence="1 2">
    <name type="scientific">Aspergillus pseudocaelatus</name>
    <dbReference type="NCBI Taxonomy" id="1825620"/>
    <lineage>
        <taxon>Eukaryota</taxon>
        <taxon>Fungi</taxon>
        <taxon>Dikarya</taxon>
        <taxon>Ascomycota</taxon>
        <taxon>Pezizomycotina</taxon>
        <taxon>Eurotiomycetes</taxon>
        <taxon>Eurotiomycetidae</taxon>
        <taxon>Eurotiales</taxon>
        <taxon>Aspergillaceae</taxon>
        <taxon>Aspergillus</taxon>
        <taxon>Aspergillus subgen. Circumdati</taxon>
    </lineage>
</organism>
<accession>A0ABQ6WGK4</accession>
<protein>
    <submittedName>
        <fullName evidence="1">Uncharacterized protein</fullName>
    </submittedName>
</protein>
<sequence>MIQMVVALLMNYFPEEYGWKFFMEEVEGEVVYIVECHDGEGPIDHLMVVVMPDDHHLNSSIEKLKKIYRTRFGITPQDRSWPALLWGAIFQGSKALFYQYEKGGVIRALLDPGGNNGPYCIRDDGREIHYFLRLMSHKRSNDGPVSWKGLARSKDSIHSLS</sequence>
<evidence type="ECO:0000313" key="2">
    <source>
        <dbReference type="Proteomes" id="UP000325395"/>
    </source>
</evidence>
<name>A0ABQ6WGK4_9EURO</name>
<dbReference type="Proteomes" id="UP000325395">
    <property type="component" value="Unassembled WGS sequence"/>
</dbReference>
<evidence type="ECO:0000313" key="1">
    <source>
        <dbReference type="EMBL" id="KAE8416276.1"/>
    </source>
</evidence>
<proteinExistence type="predicted"/>
<gene>
    <name evidence="1" type="ORF">BDV36DRAFT_260648</name>
</gene>
<keyword evidence="2" id="KW-1185">Reference proteome</keyword>
<dbReference type="EMBL" id="ML735754">
    <property type="protein sequence ID" value="KAE8416276.1"/>
    <property type="molecule type" value="Genomic_DNA"/>
</dbReference>